<dbReference type="InterPro" id="IPR050534">
    <property type="entry name" value="Coronavir_polyprotein_1ab"/>
</dbReference>
<accession>A0A8J2N6A0</accession>
<proteinExistence type="predicted"/>
<evidence type="ECO:0000256" key="3">
    <source>
        <dbReference type="ARBA" id="ARBA00022806"/>
    </source>
</evidence>
<evidence type="ECO:0000256" key="2">
    <source>
        <dbReference type="ARBA" id="ARBA00022801"/>
    </source>
</evidence>
<keyword evidence="3" id="KW-0347">Helicase</keyword>
<dbReference type="AlphaFoldDB" id="A0A8J2N6A0"/>
<evidence type="ECO:0000256" key="4">
    <source>
        <dbReference type="ARBA" id="ARBA00022840"/>
    </source>
</evidence>
<reference evidence="6" key="1">
    <citation type="submission" date="2021-05" db="EMBL/GenBank/DDBJ databases">
        <authorList>
            <person name="Khan N."/>
        </authorList>
    </citation>
    <scope>NUCLEOTIDE SEQUENCE</scope>
</reference>
<dbReference type="Proteomes" id="UP000693738">
    <property type="component" value="Unassembled WGS sequence"/>
</dbReference>
<dbReference type="GO" id="GO:0016787">
    <property type="term" value="F:hydrolase activity"/>
    <property type="evidence" value="ECO:0007669"/>
    <property type="project" value="UniProtKB-KW"/>
</dbReference>
<dbReference type="GO" id="GO:0005524">
    <property type="term" value="F:ATP binding"/>
    <property type="evidence" value="ECO:0007669"/>
    <property type="project" value="UniProtKB-KW"/>
</dbReference>
<evidence type="ECO:0000256" key="1">
    <source>
        <dbReference type="ARBA" id="ARBA00022741"/>
    </source>
</evidence>
<dbReference type="GO" id="GO:0043139">
    <property type="term" value="F:5'-3' DNA helicase activity"/>
    <property type="evidence" value="ECO:0007669"/>
    <property type="project" value="TreeGrafter"/>
</dbReference>
<keyword evidence="1" id="KW-0547">Nucleotide-binding</keyword>
<dbReference type="Pfam" id="PF13087">
    <property type="entry name" value="AAA_12"/>
    <property type="match status" value="1"/>
</dbReference>
<evidence type="ECO:0000313" key="7">
    <source>
        <dbReference type="Proteomes" id="UP000693738"/>
    </source>
</evidence>
<protein>
    <recommendedName>
        <fullName evidence="5">DNA2/NAM7 helicase-like C-terminal domain-containing protein</fullName>
    </recommendedName>
</protein>
<sequence length="336" mass="38153">MFNSDAFMVHGNTPRLMTAIGDPKELAPSLTTAFEMLYGKYSKAIKQWDHESSGTFRAKPIPTNRFARFAEISWLSWFIHVGWPVFHMYTQHRMAEGLFDLSLNTVYKNLKPHFQYSPLCNPANFSLGLRVEEYLKAEYRIPSADTSQPVFFHCSNCKCVERSDGISRINLRQADLIARFLVKMIEKLQLPTEDIVVLTPYRANMAAITRRFGSETRLENVTVSTFSRLQGREAHIVILALCVDADTGPLFVADERSLNVALTRQRSSLLIFGDIGTTPNKPGRDFLENGQPRFNQGMINGVFQMISSSGRIVRVDGDDSVNHYRFEKNKKPDATV</sequence>
<dbReference type="CDD" id="cd18808">
    <property type="entry name" value="SF1_C_Upf1"/>
    <property type="match status" value="1"/>
</dbReference>
<dbReference type="InterPro" id="IPR041679">
    <property type="entry name" value="DNA2/NAM7-like_C"/>
</dbReference>
<dbReference type="PANTHER" id="PTHR43788:SF16">
    <property type="entry name" value="HELICASE WITH ZINC FINGER 2"/>
    <property type="match status" value="1"/>
</dbReference>
<evidence type="ECO:0000259" key="5">
    <source>
        <dbReference type="Pfam" id="PF13087"/>
    </source>
</evidence>
<dbReference type="EMBL" id="CAJSTJ010000008">
    <property type="protein sequence ID" value="CAG7554332.1"/>
    <property type="molecule type" value="Genomic_DNA"/>
</dbReference>
<name>A0A8J2N6A0_FUSEQ</name>
<dbReference type="PANTHER" id="PTHR43788">
    <property type="entry name" value="DNA2/NAM7 HELICASE FAMILY MEMBER"/>
    <property type="match status" value="1"/>
</dbReference>
<keyword evidence="2" id="KW-0378">Hydrolase</keyword>
<organism evidence="6 7">
    <name type="scientific">Fusarium equiseti</name>
    <name type="common">Fusarium scirpi</name>
    <dbReference type="NCBI Taxonomy" id="61235"/>
    <lineage>
        <taxon>Eukaryota</taxon>
        <taxon>Fungi</taxon>
        <taxon>Dikarya</taxon>
        <taxon>Ascomycota</taxon>
        <taxon>Pezizomycotina</taxon>
        <taxon>Sordariomycetes</taxon>
        <taxon>Hypocreomycetidae</taxon>
        <taxon>Hypocreales</taxon>
        <taxon>Nectriaceae</taxon>
        <taxon>Fusarium</taxon>
        <taxon>Fusarium incarnatum-equiseti species complex</taxon>
    </lineage>
</organism>
<evidence type="ECO:0000313" key="6">
    <source>
        <dbReference type="EMBL" id="CAG7554332.1"/>
    </source>
</evidence>
<gene>
    <name evidence="6" type="ORF">FEQUK3_LOCUS36</name>
</gene>
<keyword evidence="4" id="KW-0067">ATP-binding</keyword>
<dbReference type="InterPro" id="IPR047187">
    <property type="entry name" value="SF1_C_Upf1"/>
</dbReference>
<comment type="caution">
    <text evidence="6">The sequence shown here is derived from an EMBL/GenBank/DDBJ whole genome shotgun (WGS) entry which is preliminary data.</text>
</comment>
<feature type="domain" description="DNA2/NAM7 helicase-like C-terminal" evidence="5">
    <location>
        <begin position="82"/>
        <end position="274"/>
    </location>
</feature>